<evidence type="ECO:0000313" key="2">
    <source>
        <dbReference type="EMBL" id="PIN01733.1"/>
    </source>
</evidence>
<dbReference type="STRING" id="429701.A0A2G9G8W5"/>
<dbReference type="InterPro" id="IPR002109">
    <property type="entry name" value="Glutaredoxin"/>
</dbReference>
<dbReference type="SUPFAM" id="SSF52833">
    <property type="entry name" value="Thioredoxin-like"/>
    <property type="match status" value="1"/>
</dbReference>
<name>A0A2G9G8W5_9LAMI</name>
<proteinExistence type="predicted"/>
<dbReference type="Proteomes" id="UP000231279">
    <property type="component" value="Unassembled WGS sequence"/>
</dbReference>
<dbReference type="Pfam" id="PF00462">
    <property type="entry name" value="Glutaredoxin"/>
    <property type="match status" value="1"/>
</dbReference>
<dbReference type="CDD" id="cd03031">
    <property type="entry name" value="GRX_GRX_like"/>
    <property type="match status" value="1"/>
</dbReference>
<dbReference type="EMBL" id="NKXS01006279">
    <property type="protein sequence ID" value="PIN01733.1"/>
    <property type="molecule type" value="Genomic_DNA"/>
</dbReference>
<evidence type="ECO:0000313" key="3">
    <source>
        <dbReference type="Proteomes" id="UP000231279"/>
    </source>
</evidence>
<evidence type="ECO:0000259" key="1">
    <source>
        <dbReference type="Pfam" id="PF00462"/>
    </source>
</evidence>
<dbReference type="PROSITE" id="PS51354">
    <property type="entry name" value="GLUTAREDOXIN_2"/>
    <property type="match status" value="1"/>
</dbReference>
<accession>A0A2G9G8W5</accession>
<gene>
    <name evidence="2" type="ORF">CDL12_25758</name>
</gene>
<dbReference type="PANTHER" id="PTHR45669">
    <property type="entry name" value="GLUTAREDOXIN DOMAIN-CONTAINING CYSTEINE-RICH PROTEIN CG12206-RELATED"/>
    <property type="match status" value="1"/>
</dbReference>
<sequence>MVEKDLTSNSDDQIISEFEERCPPGGRDSVILYTTSLRGIRKTFEDCNTIKFLLESFRVKYSERDVSMHLEYREELWKVLGGKKVPPRLFIRGKYIGGADEVVGLHEKGSLKDLLRGITLTTSNYSCRGCGGMRFVVCCSCNGSRKVMSEGRNDGLPMRCPDCNENGLVKCSICS</sequence>
<dbReference type="Pfam" id="PF23733">
    <property type="entry name" value="GRXCR1-2_C"/>
    <property type="match status" value="1"/>
</dbReference>
<comment type="caution">
    <text evidence="2">The sequence shown here is derived from an EMBL/GenBank/DDBJ whole genome shotgun (WGS) entry which is preliminary data.</text>
</comment>
<dbReference type="OrthoDB" id="423313at2759"/>
<feature type="domain" description="Glutaredoxin" evidence="1">
    <location>
        <begin position="30"/>
        <end position="96"/>
    </location>
</feature>
<keyword evidence="3" id="KW-1185">Reference proteome</keyword>
<dbReference type="Gene3D" id="3.40.30.10">
    <property type="entry name" value="Glutaredoxin"/>
    <property type="match status" value="1"/>
</dbReference>
<dbReference type="AlphaFoldDB" id="A0A2G9G8W5"/>
<organism evidence="2 3">
    <name type="scientific">Handroanthus impetiginosus</name>
    <dbReference type="NCBI Taxonomy" id="429701"/>
    <lineage>
        <taxon>Eukaryota</taxon>
        <taxon>Viridiplantae</taxon>
        <taxon>Streptophyta</taxon>
        <taxon>Embryophyta</taxon>
        <taxon>Tracheophyta</taxon>
        <taxon>Spermatophyta</taxon>
        <taxon>Magnoliopsida</taxon>
        <taxon>eudicotyledons</taxon>
        <taxon>Gunneridae</taxon>
        <taxon>Pentapetalae</taxon>
        <taxon>asterids</taxon>
        <taxon>lamiids</taxon>
        <taxon>Lamiales</taxon>
        <taxon>Bignoniaceae</taxon>
        <taxon>Crescentiina</taxon>
        <taxon>Tabebuia alliance</taxon>
        <taxon>Handroanthus</taxon>
    </lineage>
</organism>
<dbReference type="PANTHER" id="PTHR45669:SF14">
    <property type="entry name" value="EMB|CAB81925.1-RELATED"/>
    <property type="match status" value="1"/>
</dbReference>
<dbReference type="InterPro" id="IPR036249">
    <property type="entry name" value="Thioredoxin-like_sf"/>
</dbReference>
<protein>
    <submittedName>
        <fullName evidence="2">Glutaredoxin</fullName>
    </submittedName>
</protein>
<reference evidence="3" key="1">
    <citation type="journal article" date="2018" name="Gigascience">
        <title>Genome assembly of the Pink Ipe (Handroanthus impetiginosus, Bignoniaceae), a highly valued, ecologically keystone Neotropical timber forest tree.</title>
        <authorList>
            <person name="Silva-Junior O.B."/>
            <person name="Grattapaglia D."/>
            <person name="Novaes E."/>
            <person name="Collevatti R.G."/>
        </authorList>
    </citation>
    <scope>NUCLEOTIDE SEQUENCE [LARGE SCALE GENOMIC DNA]</scope>
    <source>
        <strain evidence="3">cv. UFG-1</strain>
    </source>
</reference>